<reference evidence="2" key="1">
    <citation type="journal article" date="2014" name="Int. J. Syst. Evol. Microbiol.">
        <title>Complete genome sequence of Corynebacterium casei LMG S-19264T (=DSM 44701T), isolated from a smear-ripened cheese.</title>
        <authorList>
            <consortium name="US DOE Joint Genome Institute (JGI-PGF)"/>
            <person name="Walter F."/>
            <person name="Albersmeier A."/>
            <person name="Kalinowski J."/>
            <person name="Ruckert C."/>
        </authorList>
    </citation>
    <scope>NUCLEOTIDE SEQUENCE</scope>
    <source>
        <strain evidence="2">JCM 12580</strain>
    </source>
</reference>
<keyword evidence="1" id="KW-0472">Membrane</keyword>
<gene>
    <name evidence="2" type="ORF">GCM10007063_34270</name>
</gene>
<sequence length="79" mass="8828">MDQKKQTRPSVITGFVLLALAFLFKWEFIYNEPVVDRLLGLIGVSAWSNGNTGFHFTGIISVILLIIGLFFWPNGTAVK</sequence>
<keyword evidence="1" id="KW-1133">Transmembrane helix</keyword>
<evidence type="ECO:0000313" key="3">
    <source>
        <dbReference type="Proteomes" id="UP000658382"/>
    </source>
</evidence>
<keyword evidence="1" id="KW-0812">Transmembrane</keyword>
<organism evidence="2 3">
    <name type="scientific">Lentibacillus kapialis</name>
    <dbReference type="NCBI Taxonomy" id="340214"/>
    <lineage>
        <taxon>Bacteria</taxon>
        <taxon>Bacillati</taxon>
        <taxon>Bacillota</taxon>
        <taxon>Bacilli</taxon>
        <taxon>Bacillales</taxon>
        <taxon>Bacillaceae</taxon>
        <taxon>Lentibacillus</taxon>
    </lineage>
</organism>
<dbReference type="AlphaFoldDB" id="A0A917V1I3"/>
<dbReference type="EMBL" id="BMNQ01000094">
    <property type="protein sequence ID" value="GGK08971.1"/>
    <property type="molecule type" value="Genomic_DNA"/>
</dbReference>
<protein>
    <submittedName>
        <fullName evidence="2">Uncharacterized protein</fullName>
    </submittedName>
</protein>
<keyword evidence="3" id="KW-1185">Reference proteome</keyword>
<evidence type="ECO:0000313" key="2">
    <source>
        <dbReference type="EMBL" id="GGK08971.1"/>
    </source>
</evidence>
<feature type="transmembrane region" description="Helical" evidence="1">
    <location>
        <begin position="12"/>
        <end position="30"/>
    </location>
</feature>
<feature type="transmembrane region" description="Helical" evidence="1">
    <location>
        <begin position="53"/>
        <end position="72"/>
    </location>
</feature>
<accession>A0A917V1I3</accession>
<evidence type="ECO:0000256" key="1">
    <source>
        <dbReference type="SAM" id="Phobius"/>
    </source>
</evidence>
<dbReference type="Proteomes" id="UP000658382">
    <property type="component" value="Unassembled WGS sequence"/>
</dbReference>
<reference evidence="2" key="2">
    <citation type="submission" date="2020-09" db="EMBL/GenBank/DDBJ databases">
        <authorList>
            <person name="Sun Q."/>
            <person name="Ohkuma M."/>
        </authorList>
    </citation>
    <scope>NUCLEOTIDE SEQUENCE</scope>
    <source>
        <strain evidence="2">JCM 12580</strain>
    </source>
</reference>
<comment type="caution">
    <text evidence="2">The sequence shown here is derived from an EMBL/GenBank/DDBJ whole genome shotgun (WGS) entry which is preliminary data.</text>
</comment>
<proteinExistence type="predicted"/>
<name>A0A917V1I3_9BACI</name>